<dbReference type="PANTHER" id="PTHR11060">
    <property type="entry name" value="PROTEIN MEMO1"/>
    <property type="match status" value="1"/>
</dbReference>
<dbReference type="SUPFAM" id="SSF143447">
    <property type="entry name" value="AMMECR1-like"/>
    <property type="match status" value="1"/>
</dbReference>
<organism evidence="3">
    <name type="scientific">mine drainage metagenome</name>
    <dbReference type="NCBI Taxonomy" id="410659"/>
    <lineage>
        <taxon>unclassified sequences</taxon>
        <taxon>metagenomes</taxon>
        <taxon>ecological metagenomes</taxon>
    </lineage>
</organism>
<dbReference type="NCBIfam" id="TIGR04335">
    <property type="entry name" value="AmmeMemoSam_A"/>
    <property type="match status" value="1"/>
</dbReference>
<comment type="caution">
    <text evidence="3">The sequence shown here is derived from an EMBL/GenBank/DDBJ whole genome shotgun (WGS) entry which is preliminary data.</text>
</comment>
<feature type="domain" description="AMMECR1" evidence="2">
    <location>
        <begin position="324"/>
        <end position="512"/>
    </location>
</feature>
<dbReference type="NCBIfam" id="TIGR04336">
    <property type="entry name" value="AmmeMemoSam_B"/>
    <property type="match status" value="2"/>
</dbReference>
<dbReference type="Gene3D" id="3.30.1490.150">
    <property type="entry name" value="Hypothetical protein ph0010, domain 2"/>
    <property type="match status" value="1"/>
</dbReference>
<dbReference type="Gene3D" id="3.40.830.10">
    <property type="entry name" value="LigB-like"/>
    <property type="match status" value="1"/>
</dbReference>
<dbReference type="Pfam" id="PF01871">
    <property type="entry name" value="AMMECR1"/>
    <property type="match status" value="1"/>
</dbReference>
<protein>
    <recommendedName>
        <fullName evidence="2">AMMECR1 domain-containing protein</fullName>
    </recommendedName>
</protein>
<accession>A0A1J5SXS5</accession>
<dbReference type="InterPro" id="IPR002733">
    <property type="entry name" value="AMMECR1_domain"/>
</dbReference>
<dbReference type="InterPro" id="IPR036071">
    <property type="entry name" value="AMMECR1_dom_sf"/>
</dbReference>
<evidence type="ECO:0000313" key="3">
    <source>
        <dbReference type="EMBL" id="OIR13370.1"/>
    </source>
</evidence>
<evidence type="ECO:0000259" key="2">
    <source>
        <dbReference type="PROSITE" id="PS51112"/>
    </source>
</evidence>
<dbReference type="InterPro" id="IPR027485">
    <property type="entry name" value="AMMECR1_N"/>
</dbReference>
<gene>
    <name evidence="3" type="ORF">GALL_51820</name>
</gene>
<proteinExistence type="inferred from homology"/>
<dbReference type="EMBL" id="MLJW01000014">
    <property type="protein sequence ID" value="OIR13370.1"/>
    <property type="molecule type" value="Genomic_DNA"/>
</dbReference>
<dbReference type="HAMAP" id="MF_00055">
    <property type="entry name" value="MEMO1"/>
    <property type="match status" value="1"/>
</dbReference>
<dbReference type="PANTHER" id="PTHR11060:SF0">
    <property type="entry name" value="PROTEIN MEMO1"/>
    <property type="match status" value="1"/>
</dbReference>
<dbReference type="Pfam" id="PF01875">
    <property type="entry name" value="Memo"/>
    <property type="match status" value="1"/>
</dbReference>
<dbReference type="NCBIfam" id="TIGR00296">
    <property type="entry name" value="TIGR00296 family protein"/>
    <property type="match status" value="1"/>
</dbReference>
<dbReference type="CDD" id="cd07361">
    <property type="entry name" value="MEMO_like"/>
    <property type="match status" value="1"/>
</dbReference>
<name>A0A1J5SXS5_9ZZZZ</name>
<dbReference type="InterPro" id="IPR023473">
    <property type="entry name" value="AMMECR1"/>
</dbReference>
<dbReference type="AlphaFoldDB" id="A0A1J5SXS5"/>
<dbReference type="PROSITE" id="PS51112">
    <property type="entry name" value="AMMECR1"/>
    <property type="match status" value="1"/>
</dbReference>
<dbReference type="InterPro" id="IPR027623">
    <property type="entry name" value="AmmeMemoSam_A"/>
</dbReference>
<reference evidence="3" key="1">
    <citation type="submission" date="2016-10" db="EMBL/GenBank/DDBJ databases">
        <title>Sequence of Gallionella enrichment culture.</title>
        <authorList>
            <person name="Poehlein A."/>
            <person name="Muehling M."/>
            <person name="Daniel R."/>
        </authorList>
    </citation>
    <scope>NUCLEOTIDE SEQUENCE</scope>
</reference>
<evidence type="ECO:0000256" key="1">
    <source>
        <dbReference type="ARBA" id="ARBA00006315"/>
    </source>
</evidence>
<comment type="similarity">
    <text evidence="1">Belongs to the MEMO1 family.</text>
</comment>
<dbReference type="InterPro" id="IPR002737">
    <property type="entry name" value="MEMO1_fam"/>
</dbReference>
<sequence length="512" mass="55101">MLVARLARWTRYSAAGVAVVFTGETGAKGKVREASAAGIFYPAESGMLRRQIDDLLAKAVKTERMPGLHAIVCPHAGYVYSGVVAAASYLQCEGRGYSTVIILAPSHTAYLQTASVTDADVFRTPLGDAVVSKRARLLARLPPFELEPRCDVRRPPWWEDVHRAAIEPGDDRADTWEHADEVQVPFIQRAMPGAEIIPVIMGDVDPVAAAKALAQVIDDKTLIVVSTDLSHYRSYADARRLDHSCVEAICRLDPSGIAPDSACGRIPVLTLIELAKQRGWHAQLLDYRNSGDTAGGKGRVVGYAAIAFGEGSGERAGVARHSAQERRELLAIARRALGEAASTGKSIEVDPATIPPALREKKGCFVTLTEGGRLRGCIGHIIAQEPLCQAVADNARSAAIRDPRFGAVTASEVKDIEIEVSVLTTPVALEFSGPDELLAKLNAGRDGVVLQIGRRTATYLPQVWEQLRDKVAFLNSLAEKAGCGAHEWRGAGVKVFTYQVESFSEAEGEHAE</sequence>
<dbReference type="Gene3D" id="3.30.700.20">
    <property type="entry name" value="Hypothetical protein ph0010, domain 1"/>
    <property type="match status" value="1"/>
</dbReference>